<sequence>MSDAANSRSYGIVAAVDGSAPSQTAVRWAAQEASLRGVPLTVAHVQPTDEIGPWLDVPITPEYAAQREARAAEIVREAVELANAAVAGRRKIRIDEMISPGPVKRALIDVSKDADMVVVGSRGLSGLERMLLGSTSAGLVHHAHCPVAVIRDDETLSVPTGPVVVGVDASEASEPAVAFAFDEASRRGAELVAVHTWMNRADFYIEVAAQDLANEADEELAERLAGWGERYPDVAVRRVVVQDNAARRLIEESRGAALLVVGSHGRGGFAGLLLGSVSWTVAQAARVPVVVVRRS</sequence>
<dbReference type="InterPro" id="IPR006015">
    <property type="entry name" value="Universal_stress_UspA"/>
</dbReference>
<gene>
    <name evidence="2" type="ORF">MDUV_33580</name>
</gene>
<organism evidence="2 3">
    <name type="scientific">Mycolicibacterium duvalii</name>
    <dbReference type="NCBI Taxonomy" id="39688"/>
    <lineage>
        <taxon>Bacteria</taxon>
        <taxon>Bacillati</taxon>
        <taxon>Actinomycetota</taxon>
        <taxon>Actinomycetes</taxon>
        <taxon>Mycobacteriales</taxon>
        <taxon>Mycobacteriaceae</taxon>
        <taxon>Mycolicibacterium</taxon>
    </lineage>
</organism>
<name>A0A7I7K4K1_9MYCO</name>
<evidence type="ECO:0000313" key="3">
    <source>
        <dbReference type="Proteomes" id="UP000467006"/>
    </source>
</evidence>
<proteinExistence type="inferred from homology"/>
<dbReference type="KEGG" id="mdu:MDUV_33580"/>
<protein>
    <submittedName>
        <fullName evidence="2">Universal stress protein</fullName>
    </submittedName>
</protein>
<dbReference type="Gene3D" id="3.40.50.620">
    <property type="entry name" value="HUPs"/>
    <property type="match status" value="2"/>
</dbReference>
<dbReference type="PANTHER" id="PTHR46268:SF6">
    <property type="entry name" value="UNIVERSAL STRESS PROTEIN UP12"/>
    <property type="match status" value="1"/>
</dbReference>
<dbReference type="AlphaFoldDB" id="A0A7I7K4K1"/>
<comment type="similarity">
    <text evidence="1">Belongs to the universal stress protein A family.</text>
</comment>
<dbReference type="RefSeq" id="WP_098002510.1">
    <property type="nucleotide sequence ID" value="NZ_AP022563.1"/>
</dbReference>
<dbReference type="EMBL" id="AP022563">
    <property type="protein sequence ID" value="BBX18498.1"/>
    <property type="molecule type" value="Genomic_DNA"/>
</dbReference>
<reference evidence="2 3" key="1">
    <citation type="journal article" date="2019" name="Emerg. Microbes Infect.">
        <title>Comprehensive subspecies identification of 175 nontuberculous mycobacteria species based on 7547 genomic profiles.</title>
        <authorList>
            <person name="Matsumoto Y."/>
            <person name="Kinjo T."/>
            <person name="Motooka D."/>
            <person name="Nabeya D."/>
            <person name="Jung N."/>
            <person name="Uechi K."/>
            <person name="Horii T."/>
            <person name="Iida T."/>
            <person name="Fujita J."/>
            <person name="Nakamura S."/>
        </authorList>
    </citation>
    <scope>NUCLEOTIDE SEQUENCE [LARGE SCALE GENOMIC DNA]</scope>
    <source>
        <strain evidence="2 3">JCM 6396</strain>
    </source>
</reference>
<dbReference type="Pfam" id="PF00582">
    <property type="entry name" value="Usp"/>
    <property type="match status" value="2"/>
</dbReference>
<dbReference type="OrthoDB" id="3174546at2"/>
<dbReference type="InterPro" id="IPR006016">
    <property type="entry name" value="UspA"/>
</dbReference>
<keyword evidence="3" id="KW-1185">Reference proteome</keyword>
<dbReference type="PRINTS" id="PR01438">
    <property type="entry name" value="UNVRSLSTRESS"/>
</dbReference>
<accession>A0A7I7K4K1</accession>
<dbReference type="PANTHER" id="PTHR46268">
    <property type="entry name" value="STRESS RESPONSE PROTEIN NHAX"/>
    <property type="match status" value="1"/>
</dbReference>
<dbReference type="InterPro" id="IPR014729">
    <property type="entry name" value="Rossmann-like_a/b/a_fold"/>
</dbReference>
<evidence type="ECO:0000313" key="2">
    <source>
        <dbReference type="EMBL" id="BBX18498.1"/>
    </source>
</evidence>
<dbReference type="Proteomes" id="UP000467006">
    <property type="component" value="Chromosome"/>
</dbReference>
<dbReference type="SUPFAM" id="SSF52402">
    <property type="entry name" value="Adenine nucleotide alpha hydrolases-like"/>
    <property type="match status" value="2"/>
</dbReference>
<evidence type="ECO:0000256" key="1">
    <source>
        <dbReference type="ARBA" id="ARBA00008791"/>
    </source>
</evidence>